<accession>A0A6J5N1D9</accession>
<dbReference type="EMBL" id="LR796581">
    <property type="protein sequence ID" value="CAB4152894.1"/>
    <property type="molecule type" value="Genomic_DNA"/>
</dbReference>
<sequence length="53" mass="5763">MKTIIVLTIEADKNPPKDFLIKALERCAYDKLTAKGIKVGLCQGGSLTQEVAE</sequence>
<gene>
    <name evidence="1" type="ORF">UFOVP607_37</name>
</gene>
<proteinExistence type="predicted"/>
<name>A0A6J5N1D9_9CAUD</name>
<evidence type="ECO:0000313" key="1">
    <source>
        <dbReference type="EMBL" id="CAB4152894.1"/>
    </source>
</evidence>
<reference evidence="1" key="1">
    <citation type="submission" date="2020-04" db="EMBL/GenBank/DDBJ databases">
        <authorList>
            <person name="Chiriac C."/>
            <person name="Salcher M."/>
            <person name="Ghai R."/>
            <person name="Kavagutti S V."/>
        </authorList>
    </citation>
    <scope>NUCLEOTIDE SEQUENCE</scope>
</reference>
<organism evidence="1">
    <name type="scientific">uncultured Caudovirales phage</name>
    <dbReference type="NCBI Taxonomy" id="2100421"/>
    <lineage>
        <taxon>Viruses</taxon>
        <taxon>Duplodnaviria</taxon>
        <taxon>Heunggongvirae</taxon>
        <taxon>Uroviricota</taxon>
        <taxon>Caudoviricetes</taxon>
        <taxon>Peduoviridae</taxon>
        <taxon>Maltschvirus</taxon>
        <taxon>Maltschvirus maltsch</taxon>
    </lineage>
</organism>
<protein>
    <submittedName>
        <fullName evidence="1">Uncharacterized protein</fullName>
    </submittedName>
</protein>